<feature type="transmembrane region" description="Helical" evidence="7">
    <location>
        <begin position="178"/>
        <end position="198"/>
    </location>
</feature>
<sequence length="429" mass="44770">MPVNHAAREPAGLDAAFAKPPAAAGSLVVALVLGFFLYLAFGVSRVGATILIVRENRSSIELGIVMAMYSLAPLLIAVHAGAVATRLGPRSMLAGGGLVLLCGALLQAVPGPVVLLFPGALLCGIGFTLMQIALQLHIGECGAPDERVRRFGFFSLTQSAATSLAALLGGYLSGQWGVHAPLRLAALVGAVLLALLVARRRVFRSTRPARPAVEVAEAAGPAGQPRERDRATLRLLRQRDVRKVLVAGALLAMAWDLHTFLVPFISRSVGLSPKQIGIVLGLFSGATFVIRICLPGLVRLLSSVWIIRGALIVVGLGFAAYPWHTSYETMCVLAICLGLALGTAQPNLLALVHDVAAERDVGRLIGVRTILLNVGASLWPLCFGALGLPVVRFVLPASGLVFVLAGLGFSLGRGGQPRDADSPARSDAA</sequence>
<evidence type="ECO:0000313" key="9">
    <source>
        <dbReference type="EMBL" id="AJK48844.1"/>
    </source>
</evidence>
<protein>
    <submittedName>
        <fullName evidence="9">Tetracycline resistance protein TetA</fullName>
    </submittedName>
</protein>
<feature type="transmembrane region" description="Helical" evidence="7">
    <location>
        <begin position="62"/>
        <end position="84"/>
    </location>
</feature>
<keyword evidence="5 7" id="KW-1133">Transmembrane helix</keyword>
<organism evidence="9 10">
    <name type="scientific">Burkholderia plantarii</name>
    <dbReference type="NCBI Taxonomy" id="41899"/>
    <lineage>
        <taxon>Bacteria</taxon>
        <taxon>Pseudomonadati</taxon>
        <taxon>Pseudomonadota</taxon>
        <taxon>Betaproteobacteria</taxon>
        <taxon>Burkholderiales</taxon>
        <taxon>Burkholderiaceae</taxon>
        <taxon>Burkholderia</taxon>
    </lineage>
</organism>
<name>A0A0B6S3A9_BURPL</name>
<dbReference type="GO" id="GO:0005886">
    <property type="term" value="C:plasma membrane"/>
    <property type="evidence" value="ECO:0007669"/>
    <property type="project" value="UniProtKB-SubCell"/>
</dbReference>
<evidence type="ECO:0000313" key="10">
    <source>
        <dbReference type="Proteomes" id="UP000031838"/>
    </source>
</evidence>
<accession>A0A0B6S3A9</accession>
<evidence type="ECO:0000256" key="7">
    <source>
        <dbReference type="SAM" id="Phobius"/>
    </source>
</evidence>
<feature type="transmembrane region" description="Helical" evidence="7">
    <location>
        <begin position="277"/>
        <end position="298"/>
    </location>
</feature>
<dbReference type="InterPro" id="IPR011701">
    <property type="entry name" value="MFS"/>
</dbReference>
<keyword evidence="10" id="KW-1185">Reference proteome</keyword>
<dbReference type="Proteomes" id="UP000031838">
    <property type="component" value="Chromosome 2"/>
</dbReference>
<feature type="transmembrane region" description="Helical" evidence="7">
    <location>
        <begin position="21"/>
        <end position="42"/>
    </location>
</feature>
<dbReference type="InterPro" id="IPR036259">
    <property type="entry name" value="MFS_trans_sf"/>
</dbReference>
<feature type="transmembrane region" description="Helical" evidence="7">
    <location>
        <begin position="115"/>
        <end position="139"/>
    </location>
</feature>
<dbReference type="KEGG" id="bgp:BGL_2c07600"/>
<dbReference type="InterPro" id="IPR001958">
    <property type="entry name" value="Tet-R_TetA/multi-R_MdtG-like"/>
</dbReference>
<dbReference type="Pfam" id="PF07690">
    <property type="entry name" value="MFS_1"/>
    <property type="match status" value="2"/>
</dbReference>
<comment type="subcellular location">
    <subcellularLocation>
        <location evidence="1">Cell membrane</location>
        <topology evidence="1">Multi-pass membrane protein</topology>
    </subcellularLocation>
</comment>
<reference evidence="9 10" key="2">
    <citation type="journal article" date="2016" name="Appl. Microbiol. Biotechnol.">
        <title>Mutations improving production and secretion of extracellular lipase by Burkholderia glumae PG1.</title>
        <authorList>
            <person name="Knapp A."/>
            <person name="Voget S."/>
            <person name="Gao R."/>
            <person name="Zaburannyi N."/>
            <person name="Krysciak D."/>
            <person name="Breuer M."/>
            <person name="Hauer B."/>
            <person name="Streit W.R."/>
            <person name="Muller R."/>
            <person name="Daniel R."/>
            <person name="Jaeger K.E."/>
        </authorList>
    </citation>
    <scope>NUCLEOTIDE SEQUENCE [LARGE SCALE GENOMIC DNA]</scope>
    <source>
        <strain evidence="9 10">PG1</strain>
    </source>
</reference>
<dbReference type="Gene3D" id="1.20.1250.20">
    <property type="entry name" value="MFS general substrate transporter like domains"/>
    <property type="match status" value="1"/>
</dbReference>
<keyword evidence="4 7" id="KW-0812">Transmembrane</keyword>
<dbReference type="InterPro" id="IPR050171">
    <property type="entry name" value="MFS_Transporters"/>
</dbReference>
<dbReference type="RefSeq" id="WP_226993758.1">
    <property type="nucleotide sequence ID" value="NZ_CP002581.1"/>
</dbReference>
<feature type="transmembrane region" description="Helical" evidence="7">
    <location>
        <begin position="305"/>
        <end position="324"/>
    </location>
</feature>
<dbReference type="InterPro" id="IPR020846">
    <property type="entry name" value="MFS_dom"/>
</dbReference>
<dbReference type="HOGENOM" id="CLU_053107_1_0_4"/>
<dbReference type="PANTHER" id="PTHR23517">
    <property type="entry name" value="RESISTANCE PROTEIN MDTM, PUTATIVE-RELATED-RELATED"/>
    <property type="match status" value="1"/>
</dbReference>
<feature type="domain" description="Major facilitator superfamily (MFS) profile" evidence="8">
    <location>
        <begin position="26"/>
        <end position="414"/>
    </location>
</feature>
<dbReference type="AlphaFoldDB" id="A0A0B6S3A9"/>
<evidence type="ECO:0000256" key="1">
    <source>
        <dbReference type="ARBA" id="ARBA00004651"/>
    </source>
</evidence>
<evidence type="ECO:0000256" key="4">
    <source>
        <dbReference type="ARBA" id="ARBA00022692"/>
    </source>
</evidence>
<keyword evidence="3" id="KW-1003">Cell membrane</keyword>
<gene>
    <name evidence="9" type="primary">tetA</name>
    <name evidence="9" type="ORF">BGL_2c07600</name>
</gene>
<feature type="transmembrane region" description="Helical" evidence="7">
    <location>
        <begin position="364"/>
        <end position="387"/>
    </location>
</feature>
<evidence type="ECO:0000256" key="6">
    <source>
        <dbReference type="ARBA" id="ARBA00023136"/>
    </source>
</evidence>
<keyword evidence="2" id="KW-0813">Transport</keyword>
<dbReference type="SUPFAM" id="SSF103473">
    <property type="entry name" value="MFS general substrate transporter"/>
    <property type="match status" value="1"/>
</dbReference>
<dbReference type="EMBL" id="CP002581">
    <property type="protein sequence ID" value="AJK48844.1"/>
    <property type="molecule type" value="Genomic_DNA"/>
</dbReference>
<evidence type="ECO:0000259" key="8">
    <source>
        <dbReference type="PROSITE" id="PS50850"/>
    </source>
</evidence>
<feature type="transmembrane region" description="Helical" evidence="7">
    <location>
        <begin position="151"/>
        <end position="172"/>
    </location>
</feature>
<reference evidence="10" key="1">
    <citation type="submission" date="2011-03" db="EMBL/GenBank/DDBJ databases">
        <authorList>
            <person name="Voget S."/>
            <person name="Streit W.R."/>
            <person name="Jaeger K.E."/>
            <person name="Daniel R."/>
        </authorList>
    </citation>
    <scope>NUCLEOTIDE SEQUENCE [LARGE SCALE GENOMIC DNA]</scope>
    <source>
        <strain evidence="10">PG1</strain>
    </source>
</reference>
<dbReference type="PRINTS" id="PR01035">
    <property type="entry name" value="TCRTETA"/>
</dbReference>
<proteinExistence type="predicted"/>
<dbReference type="PANTHER" id="PTHR23517:SF3">
    <property type="entry name" value="INTEGRAL MEMBRANE TRANSPORT PROTEIN"/>
    <property type="match status" value="1"/>
</dbReference>
<dbReference type="PROSITE" id="PS50850">
    <property type="entry name" value="MFS"/>
    <property type="match status" value="1"/>
</dbReference>
<feature type="transmembrane region" description="Helical" evidence="7">
    <location>
        <begin position="330"/>
        <end position="352"/>
    </location>
</feature>
<feature type="transmembrane region" description="Helical" evidence="7">
    <location>
        <begin position="244"/>
        <end position="265"/>
    </location>
</feature>
<evidence type="ECO:0000256" key="5">
    <source>
        <dbReference type="ARBA" id="ARBA00022989"/>
    </source>
</evidence>
<evidence type="ECO:0000256" key="2">
    <source>
        <dbReference type="ARBA" id="ARBA00022448"/>
    </source>
</evidence>
<feature type="transmembrane region" description="Helical" evidence="7">
    <location>
        <begin position="393"/>
        <end position="412"/>
    </location>
</feature>
<keyword evidence="6 7" id="KW-0472">Membrane</keyword>
<dbReference type="GO" id="GO:0022857">
    <property type="term" value="F:transmembrane transporter activity"/>
    <property type="evidence" value="ECO:0007669"/>
    <property type="project" value="InterPro"/>
</dbReference>
<evidence type="ECO:0000256" key="3">
    <source>
        <dbReference type="ARBA" id="ARBA00022475"/>
    </source>
</evidence>